<dbReference type="Proteomes" id="UP000318081">
    <property type="component" value="Chromosome"/>
</dbReference>
<dbReference type="PANTHER" id="PTHR30041:SF4">
    <property type="entry name" value="ARSENATE REDUCTASE"/>
    <property type="match status" value="1"/>
</dbReference>
<dbReference type="Pfam" id="PF03960">
    <property type="entry name" value="ArsC"/>
    <property type="match status" value="1"/>
</dbReference>
<protein>
    <submittedName>
        <fullName evidence="3">Arsenate reductase</fullName>
    </submittedName>
</protein>
<dbReference type="Gene3D" id="3.40.30.10">
    <property type="entry name" value="Glutaredoxin"/>
    <property type="match status" value="1"/>
</dbReference>
<organism evidence="3 4">
    <name type="scientific">Stieleria magnilauensis</name>
    <dbReference type="NCBI Taxonomy" id="2527963"/>
    <lineage>
        <taxon>Bacteria</taxon>
        <taxon>Pseudomonadati</taxon>
        <taxon>Planctomycetota</taxon>
        <taxon>Planctomycetia</taxon>
        <taxon>Pirellulales</taxon>
        <taxon>Pirellulaceae</taxon>
        <taxon>Stieleria</taxon>
    </lineage>
</organism>
<evidence type="ECO:0000256" key="2">
    <source>
        <dbReference type="PROSITE-ProRule" id="PRU01282"/>
    </source>
</evidence>
<dbReference type="PROSITE" id="PS51353">
    <property type="entry name" value="ARSC"/>
    <property type="match status" value="1"/>
</dbReference>
<dbReference type="InterPro" id="IPR036249">
    <property type="entry name" value="Thioredoxin-like_sf"/>
</dbReference>
<dbReference type="EMBL" id="CP036432">
    <property type="protein sequence ID" value="QDV85251.1"/>
    <property type="molecule type" value="Genomic_DNA"/>
</dbReference>
<name>A0ABX5XVD5_9BACT</name>
<evidence type="ECO:0000313" key="4">
    <source>
        <dbReference type="Proteomes" id="UP000318081"/>
    </source>
</evidence>
<dbReference type="InterPro" id="IPR006660">
    <property type="entry name" value="Arsenate_reductase-like"/>
</dbReference>
<dbReference type="RefSeq" id="WP_145222875.1">
    <property type="nucleotide sequence ID" value="NZ_CP036432.1"/>
</dbReference>
<evidence type="ECO:0000256" key="1">
    <source>
        <dbReference type="ARBA" id="ARBA00007198"/>
    </source>
</evidence>
<keyword evidence="4" id="KW-1185">Reference proteome</keyword>
<comment type="similarity">
    <text evidence="1 2">Belongs to the ArsC family.</text>
</comment>
<reference evidence="3 4" key="1">
    <citation type="submission" date="2019-02" db="EMBL/GenBank/DDBJ databases">
        <title>Deep-cultivation of Planctomycetes and their phenomic and genomic characterization uncovers novel biology.</title>
        <authorList>
            <person name="Wiegand S."/>
            <person name="Jogler M."/>
            <person name="Boedeker C."/>
            <person name="Pinto D."/>
            <person name="Vollmers J."/>
            <person name="Rivas-Marin E."/>
            <person name="Kohn T."/>
            <person name="Peeters S.H."/>
            <person name="Heuer A."/>
            <person name="Rast P."/>
            <person name="Oberbeckmann S."/>
            <person name="Bunk B."/>
            <person name="Jeske O."/>
            <person name="Meyerdierks A."/>
            <person name="Storesund J.E."/>
            <person name="Kallscheuer N."/>
            <person name="Luecker S."/>
            <person name="Lage O.M."/>
            <person name="Pohl T."/>
            <person name="Merkel B.J."/>
            <person name="Hornburger P."/>
            <person name="Mueller R.-W."/>
            <person name="Bruemmer F."/>
            <person name="Labrenz M."/>
            <person name="Spormann A.M."/>
            <person name="Op den Camp H."/>
            <person name="Overmann J."/>
            <person name="Amann R."/>
            <person name="Jetten M.S.M."/>
            <person name="Mascher T."/>
            <person name="Medema M.H."/>
            <person name="Devos D.P."/>
            <person name="Kaster A.-K."/>
            <person name="Ovreas L."/>
            <person name="Rohde M."/>
            <person name="Galperin M.Y."/>
            <person name="Jogler C."/>
        </authorList>
    </citation>
    <scope>NUCLEOTIDE SEQUENCE [LARGE SCALE GENOMIC DNA]</scope>
    <source>
        <strain evidence="3 4">TBK1r</strain>
    </source>
</reference>
<evidence type="ECO:0000313" key="3">
    <source>
        <dbReference type="EMBL" id="QDV85251.1"/>
    </source>
</evidence>
<accession>A0ABX5XVD5</accession>
<dbReference type="PANTHER" id="PTHR30041">
    <property type="entry name" value="ARSENATE REDUCTASE"/>
    <property type="match status" value="1"/>
</dbReference>
<sequence>MLGIKPAELVLKGEKLFKELKLGEQELSDKEWIAILASHPSLIERPIVLHEGRAAIGRPLENVVEILDQ</sequence>
<dbReference type="SUPFAM" id="SSF52833">
    <property type="entry name" value="Thioredoxin-like"/>
    <property type="match status" value="1"/>
</dbReference>
<proteinExistence type="inferred from homology"/>
<gene>
    <name evidence="3" type="ORF">TBK1r_42300</name>
</gene>